<feature type="region of interest" description="Disordered" evidence="3">
    <location>
        <begin position="149"/>
        <end position="171"/>
    </location>
</feature>
<dbReference type="Gene3D" id="3.40.50.10810">
    <property type="entry name" value="Tandem AAA-ATPase domain"/>
    <property type="match status" value="1"/>
</dbReference>
<evidence type="ECO:0000256" key="2">
    <source>
        <dbReference type="ARBA" id="ARBA00022840"/>
    </source>
</evidence>
<dbReference type="InterPro" id="IPR000330">
    <property type="entry name" value="SNF2_N"/>
</dbReference>
<dbReference type="AlphaFoldDB" id="A0AAV9QLH5"/>
<organism evidence="5 6">
    <name type="scientific">Vermiconidia calcicola</name>
    <dbReference type="NCBI Taxonomy" id="1690605"/>
    <lineage>
        <taxon>Eukaryota</taxon>
        <taxon>Fungi</taxon>
        <taxon>Dikarya</taxon>
        <taxon>Ascomycota</taxon>
        <taxon>Pezizomycotina</taxon>
        <taxon>Dothideomycetes</taxon>
        <taxon>Dothideomycetidae</taxon>
        <taxon>Mycosphaerellales</taxon>
        <taxon>Extremaceae</taxon>
        <taxon>Vermiconidia</taxon>
    </lineage>
</organism>
<dbReference type="InterPro" id="IPR050496">
    <property type="entry name" value="SNF2_RAD54_helicase_repair"/>
</dbReference>
<feature type="domain" description="SNF2 N-terminal" evidence="4">
    <location>
        <begin position="302"/>
        <end position="391"/>
    </location>
</feature>
<dbReference type="PANTHER" id="PTHR45629:SF7">
    <property type="entry name" value="DNA EXCISION REPAIR PROTEIN ERCC-6-RELATED"/>
    <property type="match status" value="1"/>
</dbReference>
<name>A0AAV9QLH5_9PEZI</name>
<keyword evidence="5" id="KW-0378">Hydrolase</keyword>
<evidence type="ECO:0000256" key="1">
    <source>
        <dbReference type="ARBA" id="ARBA00022741"/>
    </source>
</evidence>
<proteinExistence type="predicted"/>
<evidence type="ECO:0000313" key="5">
    <source>
        <dbReference type="EMBL" id="KAK5544173.1"/>
    </source>
</evidence>
<evidence type="ECO:0000313" key="6">
    <source>
        <dbReference type="Proteomes" id="UP001345827"/>
    </source>
</evidence>
<dbReference type="GO" id="GO:0016787">
    <property type="term" value="F:hydrolase activity"/>
    <property type="evidence" value="ECO:0007669"/>
    <property type="project" value="UniProtKB-KW"/>
</dbReference>
<feature type="compositionally biased region" description="Polar residues" evidence="3">
    <location>
        <begin position="151"/>
        <end position="164"/>
    </location>
</feature>
<gene>
    <name evidence="5" type="primary">SMARCAD1</name>
    <name evidence="5" type="ORF">LTR25_001788</name>
</gene>
<keyword evidence="5" id="KW-0347">Helicase</keyword>
<dbReference type="GO" id="GO:0005634">
    <property type="term" value="C:nucleus"/>
    <property type="evidence" value="ECO:0007669"/>
    <property type="project" value="TreeGrafter"/>
</dbReference>
<keyword evidence="2" id="KW-0067">ATP-binding</keyword>
<dbReference type="Proteomes" id="UP001345827">
    <property type="component" value="Unassembled WGS sequence"/>
</dbReference>
<dbReference type="GO" id="GO:0003678">
    <property type="term" value="F:DNA helicase activity"/>
    <property type="evidence" value="ECO:0007669"/>
    <property type="project" value="UniProtKB-EC"/>
</dbReference>
<protein>
    <submittedName>
        <fullName evidence="5">ATP-dependent helicase smarcad1</fullName>
        <ecNumber evidence="5">3.6.4.12</ecNumber>
    </submittedName>
</protein>
<dbReference type="GO" id="GO:0006283">
    <property type="term" value="P:transcription-coupled nucleotide-excision repair"/>
    <property type="evidence" value="ECO:0007669"/>
    <property type="project" value="TreeGrafter"/>
</dbReference>
<dbReference type="InterPro" id="IPR038718">
    <property type="entry name" value="SNF2-like_sf"/>
</dbReference>
<keyword evidence="6" id="KW-1185">Reference proteome</keyword>
<feature type="region of interest" description="Disordered" evidence="3">
    <location>
        <begin position="239"/>
        <end position="258"/>
    </location>
</feature>
<reference evidence="5 6" key="1">
    <citation type="submission" date="2023-06" db="EMBL/GenBank/DDBJ databases">
        <title>Black Yeasts Isolated from many extreme environments.</title>
        <authorList>
            <person name="Coleine C."/>
            <person name="Stajich J.E."/>
            <person name="Selbmann L."/>
        </authorList>
    </citation>
    <scope>NUCLEOTIDE SEQUENCE [LARGE SCALE GENOMIC DNA]</scope>
    <source>
        <strain evidence="5 6">CCFEE 5887</strain>
    </source>
</reference>
<evidence type="ECO:0000259" key="4">
    <source>
        <dbReference type="Pfam" id="PF00176"/>
    </source>
</evidence>
<evidence type="ECO:0000256" key="3">
    <source>
        <dbReference type="SAM" id="MobiDB-lite"/>
    </source>
</evidence>
<sequence>MPQTAVAPPTQPTYLPYQFKCNWVNKSNIEKNLPEADLPASTFTILDPRVYHTMTASSETMCDAPWTANISSSTFDTSKSHTKTMTTTNEELGRYKFSASLKSVSSEVDIFELFIPVGLESRYSVNPDGQVQRPEEGDQSAPAIDNEAETQELSPATDESQGQLSPDDFFPVQYDVDELGSDKWTDSYNPQRCAFQGDFITKVTAGLRAETTMDILGEIEAQALRNVSSVADARDMRLSAPDEWESDPVNSSQIRGGETHVSPDYGQVCVLLKLDEKIPVSRRAISNSNKPGYRHWLDASSNIGELECTDGNGTTIDLHHIKMNGGILGDDMGMGKTIIICAFLTYVTQHHKSEDGKYKPILILVPNTVIYQWMDELLRWTKLKTYLYYGKK</sequence>
<dbReference type="SUPFAM" id="SSF52540">
    <property type="entry name" value="P-loop containing nucleoside triphosphate hydrolases"/>
    <property type="match status" value="1"/>
</dbReference>
<dbReference type="InterPro" id="IPR027417">
    <property type="entry name" value="P-loop_NTPase"/>
</dbReference>
<dbReference type="EC" id="3.6.4.12" evidence="5"/>
<dbReference type="PANTHER" id="PTHR45629">
    <property type="entry name" value="SNF2/RAD54 FAMILY MEMBER"/>
    <property type="match status" value="1"/>
</dbReference>
<comment type="caution">
    <text evidence="5">The sequence shown here is derived from an EMBL/GenBank/DDBJ whole genome shotgun (WGS) entry which is preliminary data.</text>
</comment>
<dbReference type="EMBL" id="JAXLQG010000002">
    <property type="protein sequence ID" value="KAK5544173.1"/>
    <property type="molecule type" value="Genomic_DNA"/>
</dbReference>
<dbReference type="GO" id="GO:0005524">
    <property type="term" value="F:ATP binding"/>
    <property type="evidence" value="ECO:0007669"/>
    <property type="project" value="InterPro"/>
</dbReference>
<accession>A0AAV9QLH5</accession>
<dbReference type="Pfam" id="PF00176">
    <property type="entry name" value="SNF2-rel_dom"/>
    <property type="match status" value="1"/>
</dbReference>
<keyword evidence="1" id="KW-0547">Nucleotide-binding</keyword>